<dbReference type="EMBL" id="JAAZIL010000015">
    <property type="protein sequence ID" value="NLZ24247.1"/>
    <property type="molecule type" value="Genomic_DNA"/>
</dbReference>
<dbReference type="PANTHER" id="PTHR46401:SF2">
    <property type="entry name" value="GLYCOSYLTRANSFERASE WBBK-RELATED"/>
    <property type="match status" value="1"/>
</dbReference>
<dbReference type="PANTHER" id="PTHR46401">
    <property type="entry name" value="GLYCOSYLTRANSFERASE WBBK-RELATED"/>
    <property type="match status" value="1"/>
</dbReference>
<dbReference type="Pfam" id="PF00534">
    <property type="entry name" value="Glycos_transf_1"/>
    <property type="match status" value="1"/>
</dbReference>
<evidence type="ECO:0000259" key="2">
    <source>
        <dbReference type="Pfam" id="PF00534"/>
    </source>
</evidence>
<dbReference type="InterPro" id="IPR001296">
    <property type="entry name" value="Glyco_trans_1"/>
</dbReference>
<evidence type="ECO:0000256" key="1">
    <source>
        <dbReference type="ARBA" id="ARBA00022679"/>
    </source>
</evidence>
<protein>
    <submittedName>
        <fullName evidence="3">Glycosyltransferase family 4 protein</fullName>
    </submittedName>
</protein>
<dbReference type="Gene3D" id="3.40.50.2000">
    <property type="entry name" value="Glycogen Phosphorylase B"/>
    <property type="match status" value="2"/>
</dbReference>
<name>A0A847VD35_9BACT</name>
<accession>A0A847VD35</accession>
<reference evidence="3 4" key="1">
    <citation type="journal article" date="2020" name="Biotechnol. Biofuels">
        <title>New insights from the biogas microbiome by comprehensive genome-resolved metagenomics of nearly 1600 species originating from multiple anaerobic digesters.</title>
        <authorList>
            <person name="Campanaro S."/>
            <person name="Treu L."/>
            <person name="Rodriguez-R L.M."/>
            <person name="Kovalovszki A."/>
            <person name="Ziels R.M."/>
            <person name="Maus I."/>
            <person name="Zhu X."/>
            <person name="Kougias P.G."/>
            <person name="Basile A."/>
            <person name="Luo G."/>
            <person name="Schluter A."/>
            <person name="Konstantinidis K.T."/>
            <person name="Angelidaki I."/>
        </authorList>
    </citation>
    <scope>NUCLEOTIDE SEQUENCE [LARGE SCALE GENOMIC DNA]</scope>
    <source>
        <strain evidence="3">AS19jrsBPTG_9</strain>
    </source>
</reference>
<gene>
    <name evidence="3" type="ORF">GX888_00650</name>
</gene>
<organism evidence="3 4">
    <name type="scientific">Candidatus Dojkabacteria bacterium</name>
    <dbReference type="NCBI Taxonomy" id="2099670"/>
    <lineage>
        <taxon>Bacteria</taxon>
        <taxon>Candidatus Dojkabacteria</taxon>
    </lineage>
</organism>
<dbReference type="AlphaFoldDB" id="A0A847VD35"/>
<comment type="caution">
    <text evidence="3">The sequence shown here is derived from an EMBL/GenBank/DDBJ whole genome shotgun (WGS) entry which is preliminary data.</text>
</comment>
<dbReference type="GO" id="GO:0016757">
    <property type="term" value="F:glycosyltransferase activity"/>
    <property type="evidence" value="ECO:0007669"/>
    <property type="project" value="InterPro"/>
</dbReference>
<dbReference type="SUPFAM" id="SSF53756">
    <property type="entry name" value="UDP-Glycosyltransferase/glycogen phosphorylase"/>
    <property type="match status" value="1"/>
</dbReference>
<dbReference type="Proteomes" id="UP000564033">
    <property type="component" value="Unassembled WGS sequence"/>
</dbReference>
<proteinExistence type="predicted"/>
<evidence type="ECO:0000313" key="3">
    <source>
        <dbReference type="EMBL" id="NLZ24247.1"/>
    </source>
</evidence>
<keyword evidence="1 3" id="KW-0808">Transferase</keyword>
<sequence length="387" mass="45107">MKQDHTIAVVSDPLYKYGGAEKHLSYILKTFPHKTLFTAYCDKEFVKKQFPDIEIKTSFMQYLPWKKKLRYIYLLLQPLAYRSFRFKKYDCIVSLSIGFGKFVRGKIPHINICMSPPKFLWQKESRSLLNKKQLAGWDKFLFQFYSLFVNSFLEDIWRKWDRNAARRIDNIVAISDVVRKRVKKYYGVDSDVIFPPVEVQEISELSKQYEKENWFLYLGRVETYKGVALAIKAVNDAKVPLKIAGVGDDLERMKDLVKKLSAKGYVRFLGFVSDEEKIELLSKTKALLFPVRDEDFGIVPVEANAAGTPVIAYREGGVTETISEVNPKTGIFFDKYNYKELSNVLEKFDAKQYQPDSCRKQAMNFSVDIFQYKLRLYVDDVLSKKQA</sequence>
<evidence type="ECO:0000313" key="4">
    <source>
        <dbReference type="Proteomes" id="UP000564033"/>
    </source>
</evidence>
<feature type="domain" description="Glycosyl transferase family 1" evidence="2">
    <location>
        <begin position="201"/>
        <end position="362"/>
    </location>
</feature>